<organism evidence="7 8">
    <name type="scientific">Hypholoma sublateritium (strain FD-334 SS-4)</name>
    <dbReference type="NCBI Taxonomy" id="945553"/>
    <lineage>
        <taxon>Eukaryota</taxon>
        <taxon>Fungi</taxon>
        <taxon>Dikarya</taxon>
        <taxon>Basidiomycota</taxon>
        <taxon>Agaricomycotina</taxon>
        <taxon>Agaricomycetes</taxon>
        <taxon>Agaricomycetidae</taxon>
        <taxon>Agaricales</taxon>
        <taxon>Agaricineae</taxon>
        <taxon>Strophariaceae</taxon>
        <taxon>Hypholoma</taxon>
    </lineage>
</organism>
<feature type="region of interest" description="Disordered" evidence="5">
    <location>
        <begin position="438"/>
        <end position="458"/>
    </location>
</feature>
<dbReference type="AlphaFoldDB" id="A0A0D2PNF9"/>
<dbReference type="Gene3D" id="1.25.10.10">
    <property type="entry name" value="Leucine-rich Repeat Variant"/>
    <property type="match status" value="3"/>
</dbReference>
<keyword evidence="8" id="KW-1185">Reference proteome</keyword>
<dbReference type="GO" id="GO:0010008">
    <property type="term" value="C:endosome membrane"/>
    <property type="evidence" value="ECO:0007669"/>
    <property type="project" value="TreeGrafter"/>
</dbReference>
<feature type="domain" description="Vacuolar protein 14 C-terminal Fig4-binding" evidence="6">
    <location>
        <begin position="764"/>
        <end position="942"/>
    </location>
</feature>
<dbReference type="InterPro" id="IPR011989">
    <property type="entry name" value="ARM-like"/>
</dbReference>
<feature type="compositionally biased region" description="Low complexity" evidence="5">
    <location>
        <begin position="630"/>
        <end position="656"/>
    </location>
</feature>
<feature type="compositionally biased region" description="Polar residues" evidence="5">
    <location>
        <begin position="598"/>
        <end position="609"/>
    </location>
</feature>
<feature type="region of interest" description="Disordered" evidence="5">
    <location>
        <begin position="629"/>
        <end position="656"/>
    </location>
</feature>
<accession>A0A0D2PNF9</accession>
<dbReference type="PANTHER" id="PTHR16023">
    <property type="entry name" value="TAX1 BINDING PROTEIN-RELATED"/>
    <property type="match status" value="1"/>
</dbReference>
<evidence type="ECO:0000259" key="6">
    <source>
        <dbReference type="Pfam" id="PF11916"/>
    </source>
</evidence>
<dbReference type="InterPro" id="IPR026825">
    <property type="entry name" value="Vac14"/>
</dbReference>
<feature type="compositionally biased region" description="Low complexity" evidence="5">
    <location>
        <begin position="573"/>
        <end position="587"/>
    </location>
</feature>
<dbReference type="STRING" id="945553.A0A0D2PNF9"/>
<dbReference type="GO" id="GO:0070772">
    <property type="term" value="C:PAS complex"/>
    <property type="evidence" value="ECO:0007669"/>
    <property type="project" value="InterPro"/>
</dbReference>
<dbReference type="Pfam" id="PF05327">
    <property type="entry name" value="RRN3"/>
    <property type="match status" value="1"/>
</dbReference>
<dbReference type="Pfam" id="PF11916">
    <property type="entry name" value="Vac14_Fig4_bd"/>
    <property type="match status" value="1"/>
</dbReference>
<gene>
    <name evidence="7" type="ORF">HYPSUDRAFT_60572</name>
</gene>
<evidence type="ECO:0000313" key="8">
    <source>
        <dbReference type="Proteomes" id="UP000054270"/>
    </source>
</evidence>
<dbReference type="Pfam" id="PF12755">
    <property type="entry name" value="Vac14_Fab1_bd"/>
    <property type="match status" value="1"/>
</dbReference>
<dbReference type="OrthoDB" id="5574975at2759"/>
<dbReference type="SUPFAM" id="SSF48371">
    <property type="entry name" value="ARM repeat"/>
    <property type="match status" value="1"/>
</dbReference>
<comment type="similarity">
    <text evidence="2">Belongs to the VAC14 family.</text>
</comment>
<dbReference type="OMA" id="QCYQHVS"/>
<evidence type="ECO:0000256" key="1">
    <source>
        <dbReference type="ARBA" id="ARBA00004308"/>
    </source>
</evidence>
<keyword evidence="3" id="KW-0677">Repeat</keyword>
<dbReference type="InterPro" id="IPR021841">
    <property type="entry name" value="VAC14_Fig4p-bd"/>
</dbReference>
<reference evidence="8" key="1">
    <citation type="submission" date="2014-04" db="EMBL/GenBank/DDBJ databases">
        <title>Evolutionary Origins and Diversification of the Mycorrhizal Mutualists.</title>
        <authorList>
            <consortium name="DOE Joint Genome Institute"/>
            <consortium name="Mycorrhizal Genomics Consortium"/>
            <person name="Kohler A."/>
            <person name="Kuo A."/>
            <person name="Nagy L.G."/>
            <person name="Floudas D."/>
            <person name="Copeland A."/>
            <person name="Barry K.W."/>
            <person name="Cichocki N."/>
            <person name="Veneault-Fourrey C."/>
            <person name="LaButti K."/>
            <person name="Lindquist E.A."/>
            <person name="Lipzen A."/>
            <person name="Lundell T."/>
            <person name="Morin E."/>
            <person name="Murat C."/>
            <person name="Riley R."/>
            <person name="Ohm R."/>
            <person name="Sun H."/>
            <person name="Tunlid A."/>
            <person name="Henrissat B."/>
            <person name="Grigoriev I.V."/>
            <person name="Hibbett D.S."/>
            <person name="Martin F."/>
        </authorList>
    </citation>
    <scope>NUCLEOTIDE SEQUENCE [LARGE SCALE GENOMIC DNA]</scope>
    <source>
        <strain evidence="8">FD-334 SS-4</strain>
    </source>
</reference>
<evidence type="ECO:0000256" key="2">
    <source>
        <dbReference type="ARBA" id="ARBA00010225"/>
    </source>
</evidence>
<feature type="region of interest" description="Disordered" evidence="5">
    <location>
        <begin position="46"/>
        <end position="83"/>
    </location>
</feature>
<dbReference type="EMBL" id="KN817518">
    <property type="protein sequence ID" value="KJA29711.1"/>
    <property type="molecule type" value="Genomic_DNA"/>
</dbReference>
<evidence type="ECO:0000256" key="3">
    <source>
        <dbReference type="ARBA" id="ARBA00022737"/>
    </source>
</evidence>
<dbReference type="GO" id="GO:0000329">
    <property type="term" value="C:fungal-type vacuole membrane"/>
    <property type="evidence" value="ECO:0007669"/>
    <property type="project" value="TreeGrafter"/>
</dbReference>
<comment type="subcellular location">
    <subcellularLocation>
        <location evidence="1">Endomembrane system</location>
    </subcellularLocation>
</comment>
<dbReference type="Proteomes" id="UP000054270">
    <property type="component" value="Unassembled WGS sequence"/>
</dbReference>
<dbReference type="InterPro" id="IPR007991">
    <property type="entry name" value="RNA_pol_I_trans_ini_fac_RRN3"/>
</dbReference>
<evidence type="ECO:0000256" key="4">
    <source>
        <dbReference type="ARBA" id="ARBA00023136"/>
    </source>
</evidence>
<feature type="region of interest" description="Disordered" evidence="5">
    <location>
        <begin position="551"/>
        <end position="609"/>
    </location>
</feature>
<dbReference type="GO" id="GO:0001181">
    <property type="term" value="F:RNA polymerase I general transcription initiation factor activity"/>
    <property type="evidence" value="ECO:0007669"/>
    <property type="project" value="InterPro"/>
</dbReference>
<dbReference type="InterPro" id="IPR016024">
    <property type="entry name" value="ARM-type_fold"/>
</dbReference>
<dbReference type="GO" id="GO:0006661">
    <property type="term" value="P:phosphatidylinositol biosynthetic process"/>
    <property type="evidence" value="ECO:0007669"/>
    <property type="project" value="InterPro"/>
</dbReference>
<proteinExistence type="inferred from homology"/>
<feature type="compositionally biased region" description="Acidic residues" evidence="5">
    <location>
        <begin position="48"/>
        <end position="69"/>
    </location>
</feature>
<name>A0A0D2PNF9_HYPSF</name>
<evidence type="ECO:0000256" key="5">
    <source>
        <dbReference type="SAM" id="MobiDB-lite"/>
    </source>
</evidence>
<evidence type="ECO:0000313" key="7">
    <source>
        <dbReference type="EMBL" id="KJA29711.1"/>
    </source>
</evidence>
<feature type="region of interest" description="Disordered" evidence="5">
    <location>
        <begin position="986"/>
        <end position="1020"/>
    </location>
</feature>
<dbReference type="PANTHER" id="PTHR16023:SF0">
    <property type="entry name" value="PROTEIN VAC14 HOMOLOG"/>
    <property type="match status" value="1"/>
</dbReference>
<dbReference type="GO" id="GO:0006361">
    <property type="term" value="P:transcription initiation at RNA polymerase I promoter"/>
    <property type="evidence" value="ECO:0007669"/>
    <property type="project" value="InterPro"/>
</dbReference>
<protein>
    <recommendedName>
        <fullName evidence="6">Vacuolar protein 14 C-terminal Fig4-binding domain-containing protein</fullName>
    </recommendedName>
</protein>
<keyword evidence="4" id="KW-0472">Membrane</keyword>
<sequence>MLSLLQSKVLYEPAGIELTTFFPFDPYRLPKSNVFIQGVYREWSSVAIDDDDDDDDDEEEDTDDDDSPPDNDGNSSEGRPACLDIPKYGAARKNEDDGGLGQSLGAMNSAVAKQLIDKIYEKRKAAALELEKQVRECQQQGELKRISQIIDQLVEMFSNTSNQLHIRNGGLIGLAGTAIALGVDVAPYMEKFIEPLLDCFVDPENRIRYFSAECLYNIAKVSKGEVLVYFNDIFDALSKLAADSELSVKNGAELLDRLLKDIVAESASVYIPLYPETEKVRANREKPTSVLVPLPDSSPGDGAKKAFSLAHFIPLLRERIYVVSPFTRSYLVSWINVLDSVPELELITYLPEFLDGLMKYLSDPTEDVRVATEILLADFLRELRDVTIVSQQLGQQGKLRSPAGSIRRGKADGEKLPDLTLENAERALYMLENDEHDRSTQSSQFGHRDDASDGDEQDLGAWIPGQGVKIDYAAIIEILIRQLNGENEEIQQATALRWLAEFLSFANDVMVPFTPRLIPAILPNLAHHVSMIQSAAIRTNKLLLNVIQKLPSPQEPQPPKAVSEKSIPQTKLPRSPTPTSSSRISTSKDTPLPDNSGEGPSSQPHTITRTRASTVDLSLSSRPVPVAEVLPSAPSSSRPHSPISLSSLSGPNGNLSNSVHTEEIDPFDYQRTVNELTIQFLSEFEETRVAALKWLIMLHQKAPKKILAMDDGTFPALLKTLSDSSEEVIKHDLQLLAQISSSSEESYFKAFMVNLLELFSTDRRLLETRGSLIIRQLCLNLNTERIYRTFAEIIEKEDDLEFASVIVQKLNLILITSPELADFRKRLKSLETRQDGQALFTTLYRSWCHNAVSVFSLCLLAQAYEHASNLLQIFADLEITVPMLVQVDKLVQLIESPVFTYIRLQLLEPERYPYLFKCLYGILMLLPQSSAFVSLRNRLNAVNSAGFLQIAPKPAVSPLVARSKINRDEIKWQELLGHFRSVQAKHEKSRRQTLGNDTSPILGFPESDPMDKIGRSTPVGQPMMRRRVTGEIPLTNNIVPLPPPASRAGALSPLNPRARGTAALSGLIGPNAANLPSNLNPAATLTAQKHRRPLELNRK</sequence>